<dbReference type="InterPro" id="IPR002525">
    <property type="entry name" value="Transp_IS110-like_N"/>
</dbReference>
<dbReference type="GO" id="GO:0006313">
    <property type="term" value="P:DNA transposition"/>
    <property type="evidence" value="ECO:0007669"/>
    <property type="project" value="InterPro"/>
</dbReference>
<dbReference type="InterPro" id="IPR003346">
    <property type="entry name" value="Transposase_20"/>
</dbReference>
<dbReference type="InterPro" id="IPR047650">
    <property type="entry name" value="Transpos_IS110"/>
</dbReference>
<proteinExistence type="predicted"/>
<dbReference type="Pfam" id="PF01548">
    <property type="entry name" value="DEDD_Tnp_IS110"/>
    <property type="match status" value="1"/>
</dbReference>
<dbReference type="AlphaFoldDB" id="A0A1M7U1W1"/>
<gene>
    <name evidence="3" type="ORF">SAMN05444170_3346</name>
</gene>
<dbReference type="RefSeq" id="WP_072819210.1">
    <property type="nucleotide sequence ID" value="NZ_LT670849.1"/>
</dbReference>
<dbReference type="EMBL" id="LT670849">
    <property type="protein sequence ID" value="SHN76966.1"/>
    <property type="molecule type" value="Genomic_DNA"/>
</dbReference>
<evidence type="ECO:0000313" key="3">
    <source>
        <dbReference type="EMBL" id="SHN76966.1"/>
    </source>
</evidence>
<dbReference type="GO" id="GO:0004803">
    <property type="term" value="F:transposase activity"/>
    <property type="evidence" value="ECO:0007669"/>
    <property type="project" value="InterPro"/>
</dbReference>
<evidence type="ECO:0000313" key="4">
    <source>
        <dbReference type="Proteomes" id="UP000184096"/>
    </source>
</evidence>
<dbReference type="Pfam" id="PF02371">
    <property type="entry name" value="Transposase_20"/>
    <property type="match status" value="1"/>
</dbReference>
<protein>
    <submittedName>
        <fullName evidence="3">Transposase</fullName>
    </submittedName>
</protein>
<dbReference type="GO" id="GO:0003677">
    <property type="term" value="F:DNA binding"/>
    <property type="evidence" value="ECO:0007669"/>
    <property type="project" value="InterPro"/>
</dbReference>
<reference evidence="4" key="1">
    <citation type="submission" date="2016-11" db="EMBL/GenBank/DDBJ databases">
        <authorList>
            <person name="Varghese N."/>
            <person name="Submissions S."/>
        </authorList>
    </citation>
    <scope>NUCLEOTIDE SEQUENCE [LARGE SCALE GENOMIC DNA]</scope>
    <source>
        <strain evidence="4">GAS401</strain>
    </source>
</reference>
<dbReference type="NCBIfam" id="NF033542">
    <property type="entry name" value="transpos_IS110"/>
    <property type="match status" value="1"/>
</dbReference>
<feature type="domain" description="Transposase IS116/IS110/IS902 C-terminal" evidence="2">
    <location>
        <begin position="213"/>
        <end position="287"/>
    </location>
</feature>
<evidence type="ECO:0000259" key="1">
    <source>
        <dbReference type="Pfam" id="PF01548"/>
    </source>
</evidence>
<dbReference type="PANTHER" id="PTHR33055">
    <property type="entry name" value="TRANSPOSASE FOR INSERTION SEQUENCE ELEMENT IS1111A"/>
    <property type="match status" value="1"/>
</dbReference>
<name>A0A1M7U1W1_9BRAD</name>
<sequence>MGEVSTIGLDIAKSVFQVHGVDVAGAVVIRKRVSRARVLEYFSDLPPCLVGIEACPSAHHWGRELQAFGHTVRLIPPSYVKAYLKRSKNDANDAAAICEAVTRPSMRFVPIKTKEQQTALMLHRTRQLLVRQRTMLSNALRGHLAELGIVSAKGRNGTADLLSIIKDGSDSRLSPAVRGILDVLARQYGAIGVEIASIDRSIMALHRGCEASRRLAEIPGVGPIGATALVAEIGDWKTFSSGRSLAAWIGLVPKQHSTGGKDRLGSITKQGNRYLRWLLVVGAMAVICYARKHGTEKRPWLGRLMERRPTKVAAVALANKIARMAWAIMVRGERYKEPKLLLAT</sequence>
<accession>A0A1M7U1W1</accession>
<dbReference type="OrthoDB" id="5289737at2"/>
<evidence type="ECO:0000259" key="2">
    <source>
        <dbReference type="Pfam" id="PF02371"/>
    </source>
</evidence>
<feature type="domain" description="Transposase IS110-like N-terminal" evidence="1">
    <location>
        <begin position="7"/>
        <end position="146"/>
    </location>
</feature>
<dbReference type="PANTHER" id="PTHR33055:SF3">
    <property type="entry name" value="PUTATIVE TRANSPOSASE FOR IS117-RELATED"/>
    <property type="match status" value="1"/>
</dbReference>
<organism evidence="3 4">
    <name type="scientific">Bradyrhizobium erythrophlei</name>
    <dbReference type="NCBI Taxonomy" id="1437360"/>
    <lineage>
        <taxon>Bacteria</taxon>
        <taxon>Pseudomonadati</taxon>
        <taxon>Pseudomonadota</taxon>
        <taxon>Alphaproteobacteria</taxon>
        <taxon>Hyphomicrobiales</taxon>
        <taxon>Nitrobacteraceae</taxon>
        <taxon>Bradyrhizobium</taxon>
    </lineage>
</organism>
<keyword evidence="4" id="KW-1185">Reference proteome</keyword>
<dbReference type="Proteomes" id="UP000184096">
    <property type="component" value="Chromosome I"/>
</dbReference>